<evidence type="ECO:0000256" key="3">
    <source>
        <dbReference type="ARBA" id="ARBA00022759"/>
    </source>
</evidence>
<sequence length="291" mass="33569">MPGRNLSSQGLKVVNSMTGFGRGEHSDNGLHATVEIRSVNHRFREIAVRIPRAYLLMEEKIKNQIEGQVARGHLDVFVNIEDQREKKRNVKLDKELVLAYDKCLREMAKMLDIELQLGIDSLLGFPDVLVVEETEEDIDNVWKVVQVSLREALDQLLEMRTREGAKLYEDLMLRRNNICGFLKEIKEREPQLGEELMSRLKNKLQQLLEEHEIDEARLANEVVLFAERSSITEELVRLTSHLEQLEEILQSGEPVGRRIDFLIQELNREINTIGSKASDLVISHLVVENQE</sequence>
<evidence type="ECO:0000256" key="1">
    <source>
        <dbReference type="ARBA" id="ARBA00001968"/>
    </source>
</evidence>
<keyword evidence="6" id="KW-0175">Coiled coil</keyword>
<evidence type="ECO:0000256" key="4">
    <source>
        <dbReference type="ARBA" id="ARBA00022801"/>
    </source>
</evidence>
<dbReference type="NCBIfam" id="TIGR00255">
    <property type="entry name" value="YicC/YloC family endoribonuclease"/>
    <property type="match status" value="1"/>
</dbReference>
<dbReference type="RefSeq" id="WP_198142375.1">
    <property type="nucleotide sequence ID" value="NZ_CDRZ01000244.1"/>
</dbReference>
<feature type="domain" description="Endoribonuclease YicC-like C-terminal" evidence="8">
    <location>
        <begin position="185"/>
        <end position="289"/>
    </location>
</feature>
<keyword evidence="2" id="KW-0540">Nuclease</keyword>
<dbReference type="EMBL" id="CDRZ01000244">
    <property type="protein sequence ID" value="CEO89400.1"/>
    <property type="molecule type" value="Genomic_DNA"/>
</dbReference>
<dbReference type="PANTHER" id="PTHR30636">
    <property type="entry name" value="UPF0701 PROTEIN YICC"/>
    <property type="match status" value="1"/>
</dbReference>
<evidence type="ECO:0000259" key="8">
    <source>
        <dbReference type="Pfam" id="PF08340"/>
    </source>
</evidence>
<comment type="similarity">
    <text evidence="5">Belongs to the YicC/YloC family.</text>
</comment>
<evidence type="ECO:0000256" key="2">
    <source>
        <dbReference type="ARBA" id="ARBA00022722"/>
    </source>
</evidence>
<dbReference type="Proteomes" id="UP000046155">
    <property type="component" value="Unassembled WGS sequence"/>
</dbReference>
<keyword evidence="10" id="KW-1185">Reference proteome</keyword>
<organism evidence="9 10">
    <name type="scientific">Syntrophaceticus schinkii</name>
    <dbReference type="NCBI Taxonomy" id="499207"/>
    <lineage>
        <taxon>Bacteria</taxon>
        <taxon>Bacillati</taxon>
        <taxon>Bacillota</taxon>
        <taxon>Clostridia</taxon>
        <taxon>Thermoanaerobacterales</taxon>
        <taxon>Thermoanaerobacterales Family III. Incertae Sedis</taxon>
        <taxon>Syntrophaceticus</taxon>
    </lineage>
</organism>
<evidence type="ECO:0000313" key="10">
    <source>
        <dbReference type="Proteomes" id="UP000046155"/>
    </source>
</evidence>
<evidence type="ECO:0000256" key="5">
    <source>
        <dbReference type="ARBA" id="ARBA00035648"/>
    </source>
</evidence>
<dbReference type="InterPro" id="IPR005229">
    <property type="entry name" value="YicC/YloC-like"/>
</dbReference>
<feature type="domain" description="Endoribonuclease YicC-like N-terminal" evidence="7">
    <location>
        <begin position="14"/>
        <end position="168"/>
    </location>
</feature>
<evidence type="ECO:0000259" key="7">
    <source>
        <dbReference type="Pfam" id="PF03755"/>
    </source>
</evidence>
<dbReference type="AlphaFoldDB" id="A0A0B7MH61"/>
<dbReference type="InterPro" id="IPR013551">
    <property type="entry name" value="YicC-like_C"/>
</dbReference>
<dbReference type="Pfam" id="PF03755">
    <property type="entry name" value="YicC-like_N"/>
    <property type="match status" value="1"/>
</dbReference>
<keyword evidence="3" id="KW-0255">Endonuclease</keyword>
<dbReference type="InterPro" id="IPR013527">
    <property type="entry name" value="YicC-like_N"/>
</dbReference>
<evidence type="ECO:0000313" key="9">
    <source>
        <dbReference type="EMBL" id="CEO89400.1"/>
    </source>
</evidence>
<gene>
    <name evidence="9" type="ORF">SSCH_470028</name>
</gene>
<evidence type="ECO:0008006" key="11">
    <source>
        <dbReference type="Google" id="ProtNLM"/>
    </source>
</evidence>
<dbReference type="GO" id="GO:0004521">
    <property type="term" value="F:RNA endonuclease activity"/>
    <property type="evidence" value="ECO:0007669"/>
    <property type="project" value="InterPro"/>
</dbReference>
<keyword evidence="4" id="KW-0378">Hydrolase</keyword>
<evidence type="ECO:0000256" key="6">
    <source>
        <dbReference type="SAM" id="Coils"/>
    </source>
</evidence>
<feature type="coiled-coil region" evidence="6">
    <location>
        <begin position="197"/>
        <end position="248"/>
    </location>
</feature>
<dbReference type="GO" id="GO:0016787">
    <property type="term" value="F:hydrolase activity"/>
    <property type="evidence" value="ECO:0007669"/>
    <property type="project" value="UniProtKB-KW"/>
</dbReference>
<proteinExistence type="inferred from homology"/>
<dbReference type="Pfam" id="PF08340">
    <property type="entry name" value="YicC-like_C"/>
    <property type="match status" value="1"/>
</dbReference>
<accession>A0A0B7MH61</accession>
<comment type="cofactor">
    <cofactor evidence="1">
        <name>a divalent metal cation</name>
        <dbReference type="ChEBI" id="CHEBI:60240"/>
    </cofactor>
</comment>
<protein>
    <recommendedName>
        <fullName evidence="11">YicC family protein</fullName>
    </recommendedName>
</protein>
<name>A0A0B7MH61_9FIRM</name>
<reference evidence="10" key="1">
    <citation type="submission" date="2015-01" db="EMBL/GenBank/DDBJ databases">
        <authorList>
            <person name="Manzoor Shahid"/>
            <person name="Zubair Saima"/>
        </authorList>
    </citation>
    <scope>NUCLEOTIDE SEQUENCE [LARGE SCALE GENOMIC DNA]</scope>
    <source>
        <strain evidence="10">Sp3</strain>
    </source>
</reference>
<dbReference type="PANTHER" id="PTHR30636:SF3">
    <property type="entry name" value="UPF0701 PROTEIN YICC"/>
    <property type="match status" value="1"/>
</dbReference>